<dbReference type="AlphaFoldDB" id="A0A4Q9M951"/>
<name>A0A4Q9M951_9APHY</name>
<proteinExistence type="predicted"/>
<gene>
    <name evidence="1" type="ORF">BD311DRAFT_768014</name>
</gene>
<accession>A0A4Q9M951</accession>
<organism evidence="1">
    <name type="scientific">Dichomitus squalens</name>
    <dbReference type="NCBI Taxonomy" id="114155"/>
    <lineage>
        <taxon>Eukaryota</taxon>
        <taxon>Fungi</taxon>
        <taxon>Dikarya</taxon>
        <taxon>Basidiomycota</taxon>
        <taxon>Agaricomycotina</taxon>
        <taxon>Agaricomycetes</taxon>
        <taxon>Polyporales</taxon>
        <taxon>Polyporaceae</taxon>
        <taxon>Dichomitus</taxon>
    </lineage>
</organism>
<dbReference type="Proteomes" id="UP000292957">
    <property type="component" value="Unassembled WGS sequence"/>
</dbReference>
<sequence length="172" mass="19105">MNVTGPLRTWMLEGPPVLCRPMNFVFSTILRSFQVHHRFMEYEALKVASCEPPCPKLIRSLREPQSVVPLVPFMKDSEQHIDVATWQADWEAIENAIHEGRTPEGPCACGTGCTPQSRARIDIQAALEPSLACGRLHAHRVAIGRRSTHEHDVGAYATVFEAYATLRGSVGD</sequence>
<dbReference type="EMBL" id="ML143498">
    <property type="protein sequence ID" value="TBU23660.1"/>
    <property type="molecule type" value="Genomic_DNA"/>
</dbReference>
<evidence type="ECO:0000313" key="1">
    <source>
        <dbReference type="EMBL" id="TBU23660.1"/>
    </source>
</evidence>
<protein>
    <submittedName>
        <fullName evidence="1">Uncharacterized protein</fullName>
    </submittedName>
</protein>
<reference evidence="1" key="1">
    <citation type="submission" date="2019-01" db="EMBL/GenBank/DDBJ databases">
        <title>Draft genome sequences of three monokaryotic isolates of the white-rot basidiomycete fungus Dichomitus squalens.</title>
        <authorList>
            <consortium name="DOE Joint Genome Institute"/>
            <person name="Lopez S.C."/>
            <person name="Andreopoulos B."/>
            <person name="Pangilinan J."/>
            <person name="Lipzen A."/>
            <person name="Riley R."/>
            <person name="Ahrendt S."/>
            <person name="Ng V."/>
            <person name="Barry K."/>
            <person name="Daum C."/>
            <person name="Grigoriev I.V."/>
            <person name="Hilden K.S."/>
            <person name="Makela M.R."/>
            <person name="de Vries R.P."/>
        </authorList>
    </citation>
    <scope>NUCLEOTIDE SEQUENCE [LARGE SCALE GENOMIC DNA]</scope>
    <source>
        <strain evidence="1">OM18370.1</strain>
    </source>
</reference>